<sequence>MKLTKLLGATALAGSLLVLPGVAFAQETDDQTVTTSDETAESNQGSEILVVGSRIRRSNLTSADPVTIIGREETTLAGFNSTADVLQSAQVTGGTSQINNSFGGFVTAGGPGANTLSLRGFGPSRSLVLLNGRRISPAGSRGQVGAADLTSLPNSILERIEVLNTGASSIYGSDAIAGVVNLVTRTDINGVILEAQHNIPEIGAGTSQRYSAVFGTRRDGFKIAGSLEYLKRDRVTLGDVDFTRCQLGLRGSAANNTPGSADLIDPATGQPKCFGEISVTGASGVTVNTIGTRDYAPGTVALAPGVPVGFGSLPSSAGYGTIAQQVCNRFRPNPAVTTGALPGFECVGGGLLPVGLRDTQPRNFFENDLVSGGEVFNGFLQASVEIGALGDAEVYVELLGNRRKSKQISGSRQLTLDYPQGSPLYNAAQFPGFVLGPQPNGTTGTNNIGVRVFSEYGTNENRQTADYVRGLVGLRGNLFGGWRYDGYVLRSWSDARYEVDSVLVSKLAQSVDVVASGSGFVCRNPLNGCVAAPAFSADVVAGVNRPQAWFDFISDTVTGVTKYRETIANLTLDGPLFRLPGGDVSAAVGVEYRTARIDDTPGPDSVSNNLLALTSSSPTRGSDSVKEAFAEIEAPILADMPFFYRLTLNASGRYTDYKSYGSQWTYKVGGLYAPTEWLSFRGSYGTSYRAPALFEQFLGATSGFQQGTNDVCNNYGTRDATSNRYINCASLGLPTTFNATTGIQVNQQGGAATGLSAETSRAYTFGGVFEPKLGSFGRLSLGVDYFNLLVNNGVSQLTFSNILSTCYDSAPAEFNARVDTCALITRGTTAPYALTVTTGYVNISNAAVSGIDFTARYSVPLLDGNFRLNAQVTKFDERYNQTLPTDPIRNLIGSVNNPEWTGTFEGAYTRDRWTLRYGVEWLDGTNTSAFQLGTTDAVRATYYFQTPDYFLHSASVRYQADHFGLILGVRNLTNSSLPEISSGAYNRVGNVPLYSGYDYLGRTFFVNVTTAF</sequence>
<feature type="chain" id="PRO_5046199112" evidence="10">
    <location>
        <begin position="26"/>
        <end position="1012"/>
    </location>
</feature>
<keyword evidence="14" id="KW-1185">Reference proteome</keyword>
<reference evidence="13 14" key="1">
    <citation type="submission" date="2024-05" db="EMBL/GenBank/DDBJ databases">
        <title>Sphingomonas sp. HF-S3 16S ribosomal RNA gene Genome sequencing and assembly.</title>
        <authorList>
            <person name="Lee H."/>
        </authorList>
    </citation>
    <scope>NUCLEOTIDE SEQUENCE [LARGE SCALE GENOMIC DNA]</scope>
    <source>
        <strain evidence="13 14">HF-S3</strain>
    </source>
</reference>
<dbReference type="InterPro" id="IPR036942">
    <property type="entry name" value="Beta-barrel_TonB_sf"/>
</dbReference>
<dbReference type="PANTHER" id="PTHR47234:SF1">
    <property type="entry name" value="TONB-DEPENDENT RECEPTOR"/>
    <property type="match status" value="1"/>
</dbReference>
<feature type="domain" description="TonB-dependent receptor-like beta-barrel" evidence="11">
    <location>
        <begin position="426"/>
        <end position="972"/>
    </location>
</feature>
<comment type="similarity">
    <text evidence="8 9">Belongs to the TonB-dependent receptor family.</text>
</comment>
<keyword evidence="6 8" id="KW-0472">Membrane</keyword>
<dbReference type="PANTHER" id="PTHR47234">
    <property type="match status" value="1"/>
</dbReference>
<name>A0ABV0BBV1_9SPHN</name>
<evidence type="ECO:0000256" key="8">
    <source>
        <dbReference type="PROSITE-ProRule" id="PRU01360"/>
    </source>
</evidence>
<dbReference type="Pfam" id="PF07715">
    <property type="entry name" value="Plug"/>
    <property type="match status" value="1"/>
</dbReference>
<dbReference type="InterPro" id="IPR012910">
    <property type="entry name" value="Plug_dom"/>
</dbReference>
<dbReference type="InterPro" id="IPR039426">
    <property type="entry name" value="TonB-dep_rcpt-like"/>
</dbReference>
<evidence type="ECO:0000256" key="1">
    <source>
        <dbReference type="ARBA" id="ARBA00004571"/>
    </source>
</evidence>
<dbReference type="Gene3D" id="2.40.170.20">
    <property type="entry name" value="TonB-dependent receptor, beta-barrel domain"/>
    <property type="match status" value="1"/>
</dbReference>
<feature type="signal peptide" evidence="10">
    <location>
        <begin position="1"/>
        <end position="25"/>
    </location>
</feature>
<feature type="domain" description="TonB-dependent receptor plug" evidence="12">
    <location>
        <begin position="62"/>
        <end position="179"/>
    </location>
</feature>
<evidence type="ECO:0000256" key="7">
    <source>
        <dbReference type="ARBA" id="ARBA00023237"/>
    </source>
</evidence>
<gene>
    <name evidence="13" type="ORF">TPR58_13680</name>
</gene>
<evidence type="ECO:0000259" key="11">
    <source>
        <dbReference type="Pfam" id="PF00593"/>
    </source>
</evidence>
<proteinExistence type="inferred from homology"/>
<accession>A0ABV0BBV1</accession>
<organism evidence="13 14">
    <name type="scientific">Sphingomonas rustica</name>
    <dbReference type="NCBI Taxonomy" id="3103142"/>
    <lineage>
        <taxon>Bacteria</taxon>
        <taxon>Pseudomonadati</taxon>
        <taxon>Pseudomonadota</taxon>
        <taxon>Alphaproteobacteria</taxon>
        <taxon>Sphingomonadales</taxon>
        <taxon>Sphingomonadaceae</taxon>
        <taxon>Sphingomonas</taxon>
    </lineage>
</organism>
<comment type="caution">
    <text evidence="13">The sequence shown here is derived from an EMBL/GenBank/DDBJ whole genome shotgun (WGS) entry which is preliminary data.</text>
</comment>
<dbReference type="RefSeq" id="WP_346247232.1">
    <property type="nucleotide sequence ID" value="NZ_JBDIZK010000007.1"/>
</dbReference>
<keyword evidence="3 8" id="KW-1134">Transmembrane beta strand</keyword>
<keyword evidence="10" id="KW-0732">Signal</keyword>
<dbReference type="PROSITE" id="PS52016">
    <property type="entry name" value="TONB_DEPENDENT_REC_3"/>
    <property type="match status" value="1"/>
</dbReference>
<dbReference type="Pfam" id="PF00593">
    <property type="entry name" value="TonB_dep_Rec_b-barrel"/>
    <property type="match status" value="1"/>
</dbReference>
<dbReference type="Gene3D" id="2.170.130.10">
    <property type="entry name" value="TonB-dependent receptor, plug domain"/>
    <property type="match status" value="1"/>
</dbReference>
<keyword evidence="7 8" id="KW-0998">Cell outer membrane</keyword>
<dbReference type="InterPro" id="IPR037066">
    <property type="entry name" value="Plug_dom_sf"/>
</dbReference>
<evidence type="ECO:0000256" key="5">
    <source>
        <dbReference type="ARBA" id="ARBA00023077"/>
    </source>
</evidence>
<keyword evidence="5 9" id="KW-0798">TonB box</keyword>
<evidence type="ECO:0000256" key="9">
    <source>
        <dbReference type="RuleBase" id="RU003357"/>
    </source>
</evidence>
<comment type="subcellular location">
    <subcellularLocation>
        <location evidence="1 8">Cell outer membrane</location>
        <topology evidence="1 8">Multi-pass membrane protein</topology>
    </subcellularLocation>
</comment>
<dbReference type="Proteomes" id="UP001427805">
    <property type="component" value="Unassembled WGS sequence"/>
</dbReference>
<evidence type="ECO:0000256" key="4">
    <source>
        <dbReference type="ARBA" id="ARBA00022692"/>
    </source>
</evidence>
<dbReference type="InterPro" id="IPR000531">
    <property type="entry name" value="Beta-barrel_TonB"/>
</dbReference>
<evidence type="ECO:0000256" key="10">
    <source>
        <dbReference type="SAM" id="SignalP"/>
    </source>
</evidence>
<dbReference type="SUPFAM" id="SSF56935">
    <property type="entry name" value="Porins"/>
    <property type="match status" value="1"/>
</dbReference>
<evidence type="ECO:0000256" key="2">
    <source>
        <dbReference type="ARBA" id="ARBA00022448"/>
    </source>
</evidence>
<evidence type="ECO:0000256" key="3">
    <source>
        <dbReference type="ARBA" id="ARBA00022452"/>
    </source>
</evidence>
<protein>
    <submittedName>
        <fullName evidence="13">TonB-dependent receptor</fullName>
    </submittedName>
</protein>
<evidence type="ECO:0000256" key="6">
    <source>
        <dbReference type="ARBA" id="ARBA00023136"/>
    </source>
</evidence>
<evidence type="ECO:0000313" key="13">
    <source>
        <dbReference type="EMBL" id="MEN3748221.1"/>
    </source>
</evidence>
<evidence type="ECO:0000313" key="14">
    <source>
        <dbReference type="Proteomes" id="UP001427805"/>
    </source>
</evidence>
<keyword evidence="4 8" id="KW-0812">Transmembrane</keyword>
<evidence type="ECO:0000259" key="12">
    <source>
        <dbReference type="Pfam" id="PF07715"/>
    </source>
</evidence>
<keyword evidence="2 8" id="KW-0813">Transport</keyword>
<keyword evidence="13" id="KW-0675">Receptor</keyword>
<dbReference type="EMBL" id="JBDIZK010000007">
    <property type="protein sequence ID" value="MEN3748221.1"/>
    <property type="molecule type" value="Genomic_DNA"/>
</dbReference>